<keyword evidence="2" id="KW-1185">Reference proteome</keyword>
<dbReference type="VEuPathDB" id="TrichDB:TVAG_056690"/>
<dbReference type="SUPFAM" id="SSF51126">
    <property type="entry name" value="Pectin lyase-like"/>
    <property type="match status" value="1"/>
</dbReference>
<reference evidence="1" key="1">
    <citation type="submission" date="2006-10" db="EMBL/GenBank/DDBJ databases">
        <authorList>
            <person name="Amadeo P."/>
            <person name="Zhao Q."/>
            <person name="Wortman J."/>
            <person name="Fraser-Liggett C."/>
            <person name="Carlton J."/>
        </authorList>
    </citation>
    <scope>NUCLEOTIDE SEQUENCE</scope>
    <source>
        <strain evidence="1">G3</strain>
    </source>
</reference>
<dbReference type="VEuPathDB" id="TrichDB:TVAGG3_0882190"/>
<sequence length="347" mass="39136">MRNVTLISLLSINSLYHSPFITKSPNSMKSILTICNSRFIKQFSNIYRSEKAKESLNLLKSDFKQTLQPVIHISQSEFEDDLDEGSSFQTENIKLAGFKQTLIMHKRNLDIDQCSFTGCMGKMGGAIHIEKSHSIQISRASFEGNSADVGGAGHFLGIISFKLKDSKFNTNYAKYYGALMVDGKEKPVNFSISVVNFTNNRAELWGAALRLDRCGGDIRCTYFVKNIALVSGAFFDFSCKPNTRSITRCCFLSNNCTSRAAVTCFHLLQESTYTKCIFAKNYCEKKPNSIEIQSINTKITLQNCVFEGTKETEIGMKFNYSEFIVQDSEFGTVIQDYSKFLGNLYWV</sequence>
<dbReference type="Proteomes" id="UP000001542">
    <property type="component" value="Unassembled WGS sequence"/>
</dbReference>
<dbReference type="AlphaFoldDB" id="A2ECM8"/>
<dbReference type="InterPro" id="IPR011050">
    <property type="entry name" value="Pectin_lyase_fold/virulence"/>
</dbReference>
<reference evidence="1" key="2">
    <citation type="journal article" date="2007" name="Science">
        <title>Draft genome sequence of the sexually transmitted pathogen Trichomonas vaginalis.</title>
        <authorList>
            <person name="Carlton J.M."/>
            <person name="Hirt R.P."/>
            <person name="Silva J.C."/>
            <person name="Delcher A.L."/>
            <person name="Schatz M."/>
            <person name="Zhao Q."/>
            <person name="Wortman J.R."/>
            <person name="Bidwell S.L."/>
            <person name="Alsmark U.C.M."/>
            <person name="Besteiro S."/>
            <person name="Sicheritz-Ponten T."/>
            <person name="Noel C.J."/>
            <person name="Dacks J.B."/>
            <person name="Foster P.G."/>
            <person name="Simillion C."/>
            <person name="Van de Peer Y."/>
            <person name="Miranda-Saavedra D."/>
            <person name="Barton G.J."/>
            <person name="Westrop G.D."/>
            <person name="Mueller S."/>
            <person name="Dessi D."/>
            <person name="Fiori P.L."/>
            <person name="Ren Q."/>
            <person name="Paulsen I."/>
            <person name="Zhang H."/>
            <person name="Bastida-Corcuera F.D."/>
            <person name="Simoes-Barbosa A."/>
            <person name="Brown M.T."/>
            <person name="Hayes R.D."/>
            <person name="Mukherjee M."/>
            <person name="Okumura C.Y."/>
            <person name="Schneider R."/>
            <person name="Smith A.J."/>
            <person name="Vanacova S."/>
            <person name="Villalvazo M."/>
            <person name="Haas B.J."/>
            <person name="Pertea M."/>
            <person name="Feldblyum T.V."/>
            <person name="Utterback T.R."/>
            <person name="Shu C.L."/>
            <person name="Osoegawa K."/>
            <person name="de Jong P.J."/>
            <person name="Hrdy I."/>
            <person name="Horvathova L."/>
            <person name="Zubacova Z."/>
            <person name="Dolezal P."/>
            <person name="Malik S.B."/>
            <person name="Logsdon J.M. Jr."/>
            <person name="Henze K."/>
            <person name="Gupta A."/>
            <person name="Wang C.C."/>
            <person name="Dunne R.L."/>
            <person name="Upcroft J.A."/>
            <person name="Upcroft P."/>
            <person name="White O."/>
            <person name="Salzberg S.L."/>
            <person name="Tang P."/>
            <person name="Chiu C.-H."/>
            <person name="Lee Y.-S."/>
            <person name="Embley T.M."/>
            <person name="Coombs G.H."/>
            <person name="Mottram J.C."/>
            <person name="Tachezy J."/>
            <person name="Fraser-Liggett C.M."/>
            <person name="Johnson P.J."/>
        </authorList>
    </citation>
    <scope>NUCLEOTIDE SEQUENCE [LARGE SCALE GENOMIC DNA]</scope>
    <source>
        <strain evidence="1">G3</strain>
    </source>
</reference>
<evidence type="ECO:0000313" key="2">
    <source>
        <dbReference type="Proteomes" id="UP000001542"/>
    </source>
</evidence>
<dbReference type="OrthoDB" id="10558293at2759"/>
<evidence type="ECO:0000313" key="1">
    <source>
        <dbReference type="EMBL" id="EAY09625.1"/>
    </source>
</evidence>
<name>A2ECM8_TRIV3</name>
<evidence type="ECO:0008006" key="3">
    <source>
        <dbReference type="Google" id="ProtNLM"/>
    </source>
</evidence>
<protein>
    <recommendedName>
        <fullName evidence="3">Right handed beta helix domain-containing protein</fullName>
    </recommendedName>
</protein>
<dbReference type="InParanoid" id="A2ECM8"/>
<dbReference type="KEGG" id="tva:4767548"/>
<accession>A2ECM8</accession>
<proteinExistence type="predicted"/>
<dbReference type="RefSeq" id="XP_001321848.1">
    <property type="nucleotide sequence ID" value="XM_001321813.1"/>
</dbReference>
<organism evidence="1 2">
    <name type="scientific">Trichomonas vaginalis (strain ATCC PRA-98 / G3)</name>
    <dbReference type="NCBI Taxonomy" id="412133"/>
    <lineage>
        <taxon>Eukaryota</taxon>
        <taxon>Metamonada</taxon>
        <taxon>Parabasalia</taxon>
        <taxon>Trichomonadida</taxon>
        <taxon>Trichomonadidae</taxon>
        <taxon>Trichomonas</taxon>
    </lineage>
</organism>
<gene>
    <name evidence="1" type="ORF">TVAG_056690</name>
</gene>
<dbReference type="EMBL" id="DS113354">
    <property type="protein sequence ID" value="EAY09625.1"/>
    <property type="molecule type" value="Genomic_DNA"/>
</dbReference>